<feature type="domain" description="C2H2-type" evidence="6">
    <location>
        <begin position="115"/>
        <end position="144"/>
    </location>
</feature>
<dbReference type="GO" id="GO:0008270">
    <property type="term" value="F:zinc ion binding"/>
    <property type="evidence" value="ECO:0007669"/>
    <property type="project" value="UniProtKB-KW"/>
</dbReference>
<dbReference type="InterPro" id="IPR013087">
    <property type="entry name" value="Znf_C2H2_type"/>
</dbReference>
<dbReference type="AlphaFoldDB" id="A0A1Y1VNV4"/>
<dbReference type="PROSITE" id="PS50157">
    <property type="entry name" value="ZINC_FINGER_C2H2_2"/>
    <property type="match status" value="1"/>
</dbReference>
<dbReference type="EMBL" id="MCFH01000001">
    <property type="protein sequence ID" value="ORX61087.1"/>
    <property type="molecule type" value="Genomic_DNA"/>
</dbReference>
<accession>A0A1Y1VNV4</accession>
<evidence type="ECO:0000313" key="7">
    <source>
        <dbReference type="EMBL" id="ORX61087.1"/>
    </source>
</evidence>
<evidence type="ECO:0000256" key="4">
    <source>
        <dbReference type="PROSITE-ProRule" id="PRU00042"/>
    </source>
</evidence>
<dbReference type="SUPFAM" id="SSF57667">
    <property type="entry name" value="beta-beta-alpha zinc fingers"/>
    <property type="match status" value="1"/>
</dbReference>
<keyword evidence="2 4" id="KW-0863">Zinc-finger</keyword>
<evidence type="ECO:0000256" key="5">
    <source>
        <dbReference type="SAM" id="MobiDB-lite"/>
    </source>
</evidence>
<dbReference type="InterPro" id="IPR022755">
    <property type="entry name" value="Znf_C2H2_jaz"/>
</dbReference>
<dbReference type="InterPro" id="IPR003604">
    <property type="entry name" value="Matrin/U1-like-C_Znf_C2H2"/>
</dbReference>
<reference evidence="7 8" key="1">
    <citation type="submission" date="2016-08" db="EMBL/GenBank/DDBJ databases">
        <title>Genomes of anaerobic fungi encode conserved fungal cellulosomes for biomass hydrolysis.</title>
        <authorList>
            <consortium name="DOE Joint Genome Institute"/>
            <person name="Haitjema C.H."/>
            <person name="Gilmore S.P."/>
            <person name="Henske J.K."/>
            <person name="Solomon K.V."/>
            <person name="De Groot R."/>
            <person name="Kuo A."/>
            <person name="Mondo S.J."/>
            <person name="Salamov A.A."/>
            <person name="Labutti K."/>
            <person name="Zhao Z."/>
            <person name="Chiniquy J."/>
            <person name="Barry K."/>
            <person name="Brewer H.M."/>
            <person name="Purvine S.O."/>
            <person name="Wright A.T."/>
            <person name="Boxma B."/>
            <person name="Van Alen T."/>
            <person name="Hackstein J.H."/>
            <person name="Baker S.E."/>
            <person name="Grigoriev I.V."/>
            <person name="O'Malley M.A."/>
        </authorList>
    </citation>
    <scope>NUCLEOTIDE SEQUENCE [LARGE SCALE GENOMIC DNA]</scope>
    <source>
        <strain evidence="8">finn</strain>
    </source>
</reference>
<dbReference type="OrthoDB" id="2108430at2759"/>
<keyword evidence="3" id="KW-0862">Zinc</keyword>
<evidence type="ECO:0000259" key="6">
    <source>
        <dbReference type="PROSITE" id="PS50157"/>
    </source>
</evidence>
<dbReference type="GO" id="GO:0003676">
    <property type="term" value="F:nucleic acid binding"/>
    <property type="evidence" value="ECO:0007669"/>
    <property type="project" value="InterPro"/>
</dbReference>
<feature type="region of interest" description="Disordered" evidence="5">
    <location>
        <begin position="135"/>
        <end position="165"/>
    </location>
</feature>
<dbReference type="SMART" id="SM00451">
    <property type="entry name" value="ZnF_U1"/>
    <property type="match status" value="1"/>
</dbReference>
<evidence type="ECO:0000313" key="8">
    <source>
        <dbReference type="Proteomes" id="UP000193719"/>
    </source>
</evidence>
<sequence length="180" mass="20503">MELDFLPDPSIYQFIPYSITQEKFKEMNIFGQPTRLEPYYQLENRYELFKPNFSKSVSDKILCNSLNSLSPIRKSNVSLSNLSLNESTNTLTSSTKSSLSSISNNSSVDSLNKQFQCTLCRKSFATEATYNNHLKTQKHKATVEKEKKKNQNNKKNLRKKKSENLSISTTQNAAALGIDK</sequence>
<feature type="compositionally biased region" description="Basic residues" evidence="5">
    <location>
        <begin position="150"/>
        <end position="161"/>
    </location>
</feature>
<evidence type="ECO:0000256" key="3">
    <source>
        <dbReference type="ARBA" id="ARBA00022833"/>
    </source>
</evidence>
<dbReference type="Pfam" id="PF12171">
    <property type="entry name" value="zf-C2H2_jaz"/>
    <property type="match status" value="1"/>
</dbReference>
<keyword evidence="1" id="KW-0479">Metal-binding</keyword>
<protein>
    <recommendedName>
        <fullName evidence="6">C2H2-type domain-containing protein</fullName>
    </recommendedName>
</protein>
<dbReference type="Gene3D" id="3.30.160.60">
    <property type="entry name" value="Classic Zinc Finger"/>
    <property type="match status" value="1"/>
</dbReference>
<reference evidence="7 8" key="2">
    <citation type="submission" date="2016-08" db="EMBL/GenBank/DDBJ databases">
        <title>Pervasive Adenine N6-methylation of Active Genes in Fungi.</title>
        <authorList>
            <consortium name="DOE Joint Genome Institute"/>
            <person name="Mondo S.J."/>
            <person name="Dannebaum R.O."/>
            <person name="Kuo R.C."/>
            <person name="Labutti K."/>
            <person name="Haridas S."/>
            <person name="Kuo A."/>
            <person name="Salamov A."/>
            <person name="Ahrendt S.R."/>
            <person name="Lipzen A."/>
            <person name="Sullivan W."/>
            <person name="Andreopoulos W.B."/>
            <person name="Clum A."/>
            <person name="Lindquist E."/>
            <person name="Daum C."/>
            <person name="Ramamoorthy G.K."/>
            <person name="Gryganskyi A."/>
            <person name="Culley D."/>
            <person name="Magnuson J.K."/>
            <person name="James T.Y."/>
            <person name="O'Malley M.A."/>
            <person name="Stajich J.E."/>
            <person name="Spatafora J.W."/>
            <person name="Visel A."/>
            <person name="Grigoriev I.V."/>
        </authorList>
    </citation>
    <scope>NUCLEOTIDE SEQUENCE [LARGE SCALE GENOMIC DNA]</scope>
    <source>
        <strain evidence="8">finn</strain>
    </source>
</reference>
<dbReference type="Proteomes" id="UP000193719">
    <property type="component" value="Unassembled WGS sequence"/>
</dbReference>
<proteinExistence type="predicted"/>
<organism evidence="7 8">
    <name type="scientific">Piromyces finnis</name>
    <dbReference type="NCBI Taxonomy" id="1754191"/>
    <lineage>
        <taxon>Eukaryota</taxon>
        <taxon>Fungi</taxon>
        <taxon>Fungi incertae sedis</taxon>
        <taxon>Chytridiomycota</taxon>
        <taxon>Chytridiomycota incertae sedis</taxon>
        <taxon>Neocallimastigomycetes</taxon>
        <taxon>Neocallimastigales</taxon>
        <taxon>Neocallimastigaceae</taxon>
        <taxon>Piromyces</taxon>
    </lineage>
</organism>
<comment type="caution">
    <text evidence="7">The sequence shown here is derived from an EMBL/GenBank/DDBJ whole genome shotgun (WGS) entry which is preliminary data.</text>
</comment>
<evidence type="ECO:0000256" key="2">
    <source>
        <dbReference type="ARBA" id="ARBA00022771"/>
    </source>
</evidence>
<keyword evidence="8" id="KW-1185">Reference proteome</keyword>
<name>A0A1Y1VNV4_9FUNG</name>
<evidence type="ECO:0000256" key="1">
    <source>
        <dbReference type="ARBA" id="ARBA00022723"/>
    </source>
</evidence>
<dbReference type="PROSITE" id="PS00028">
    <property type="entry name" value="ZINC_FINGER_C2H2_1"/>
    <property type="match status" value="1"/>
</dbReference>
<dbReference type="InterPro" id="IPR036236">
    <property type="entry name" value="Znf_C2H2_sf"/>
</dbReference>
<gene>
    <name evidence="7" type="ORF">BCR36DRAFT_6640</name>
</gene>